<dbReference type="Pfam" id="PF14169">
    <property type="entry name" value="YdjO"/>
    <property type="match status" value="1"/>
</dbReference>
<dbReference type="Proteomes" id="UP001597497">
    <property type="component" value="Unassembled WGS sequence"/>
</dbReference>
<evidence type="ECO:0000313" key="2">
    <source>
        <dbReference type="Proteomes" id="UP001597497"/>
    </source>
</evidence>
<dbReference type="InterPro" id="IPR025916">
    <property type="entry name" value="YdjO"/>
</dbReference>
<dbReference type="RefSeq" id="WP_379928348.1">
    <property type="nucleotide sequence ID" value="NZ_JBHUMM010000007.1"/>
</dbReference>
<keyword evidence="2" id="KW-1185">Reference proteome</keyword>
<name>A0ABW5R852_9BACL</name>
<sequence length="77" mass="8835">MYVRKKFAEEIVEEDTQIWSCPEEGCNEWMRDNFSFEAAPTCSQCHTPLVKSVKKLPVLVNTNKNQKSSEKGIQIGK</sequence>
<evidence type="ECO:0000313" key="1">
    <source>
        <dbReference type="EMBL" id="MFD2670925.1"/>
    </source>
</evidence>
<comment type="caution">
    <text evidence="1">The sequence shown here is derived from an EMBL/GenBank/DDBJ whole genome shotgun (WGS) entry which is preliminary data.</text>
</comment>
<gene>
    <name evidence="1" type="ORF">ACFSUC_04795</name>
</gene>
<reference evidence="2" key="1">
    <citation type="journal article" date="2019" name="Int. J. Syst. Evol. Microbiol.">
        <title>The Global Catalogue of Microorganisms (GCM) 10K type strain sequencing project: providing services to taxonomists for standard genome sequencing and annotation.</title>
        <authorList>
            <consortium name="The Broad Institute Genomics Platform"/>
            <consortium name="The Broad Institute Genome Sequencing Center for Infectious Disease"/>
            <person name="Wu L."/>
            <person name="Ma J."/>
        </authorList>
    </citation>
    <scope>NUCLEOTIDE SEQUENCE [LARGE SCALE GENOMIC DNA]</scope>
    <source>
        <strain evidence="2">KCTC 33676</strain>
    </source>
</reference>
<dbReference type="EMBL" id="JBHUMM010000007">
    <property type="protein sequence ID" value="MFD2670925.1"/>
    <property type="molecule type" value="Genomic_DNA"/>
</dbReference>
<accession>A0ABW5R852</accession>
<organism evidence="1 2">
    <name type="scientific">Marinicrinis sediminis</name>
    <dbReference type="NCBI Taxonomy" id="1652465"/>
    <lineage>
        <taxon>Bacteria</taxon>
        <taxon>Bacillati</taxon>
        <taxon>Bacillota</taxon>
        <taxon>Bacilli</taxon>
        <taxon>Bacillales</taxon>
        <taxon>Paenibacillaceae</taxon>
    </lineage>
</organism>
<protein>
    <submittedName>
        <fullName evidence="1">Cold-shock protein</fullName>
    </submittedName>
</protein>
<proteinExistence type="predicted"/>